<protein>
    <recommendedName>
        <fullName evidence="4">Senescence-associated protein</fullName>
    </recommendedName>
</protein>
<dbReference type="PANTHER" id="PTHR33047:SF8">
    <property type="entry name" value="REGULATOR OF RDNA TRANSCRIPTION PROTEIN 15"/>
    <property type="match status" value="1"/>
</dbReference>
<evidence type="ECO:0000256" key="1">
    <source>
        <dbReference type="SAM" id="MobiDB-lite"/>
    </source>
</evidence>
<feature type="region of interest" description="Disordered" evidence="1">
    <location>
        <begin position="90"/>
        <end position="130"/>
    </location>
</feature>
<comment type="caution">
    <text evidence="2">The sequence shown here is derived from an EMBL/GenBank/DDBJ whole genome shotgun (WGS) entry which is preliminary data.</text>
</comment>
<dbReference type="Proteomes" id="UP001359559">
    <property type="component" value="Unassembled WGS sequence"/>
</dbReference>
<feature type="compositionally biased region" description="Basic and acidic residues" evidence="1">
    <location>
        <begin position="179"/>
        <end position="191"/>
    </location>
</feature>
<evidence type="ECO:0008006" key="4">
    <source>
        <dbReference type="Google" id="ProtNLM"/>
    </source>
</evidence>
<sequence>MIGRADIEGSKSNVAMNAWLPQASYPCGNFSDTSSFKFRRTKGSIGHAFTVRIRTGNQNQTSFYPFVPHEISVLVELILGHLRYLLTDVPPQPNSPPDNVFRPDRPTKVSLGSKKRGSAPPPIHGIIGLESSLTGSSFPADSTKPVPLAVVSLDSRQGQWESRSSIHARPERPAPNPSPDRHAATRSRRESSSSSPPTADGFGTGTPVPSPQSQSFSRGYGSILPTSLAYIVPLARGCSPWRPDAVMSTTRRGRHSVLRIFKGRQGRTGHHATCGALPAAGPYLRLSRFQGGQAVKQKR</sequence>
<dbReference type="PANTHER" id="PTHR33047">
    <property type="entry name" value="PROTEIN TAR1"/>
    <property type="match status" value="1"/>
</dbReference>
<proteinExistence type="predicted"/>
<dbReference type="EMBL" id="JAYKXN010000005">
    <property type="protein sequence ID" value="KAK7286003.1"/>
    <property type="molecule type" value="Genomic_DNA"/>
</dbReference>
<reference evidence="2 3" key="1">
    <citation type="submission" date="2024-01" db="EMBL/GenBank/DDBJ databases">
        <title>The genomes of 5 underutilized Papilionoideae crops provide insights into root nodulation and disease resistance.</title>
        <authorList>
            <person name="Yuan L."/>
        </authorList>
    </citation>
    <scope>NUCLEOTIDE SEQUENCE [LARGE SCALE GENOMIC DNA]</scope>
    <source>
        <strain evidence="2">LY-2023</strain>
        <tissue evidence="2">Leaf</tissue>
    </source>
</reference>
<evidence type="ECO:0000313" key="2">
    <source>
        <dbReference type="EMBL" id="KAK7286003.1"/>
    </source>
</evidence>
<accession>A0AAN9IU48</accession>
<keyword evidence="3" id="KW-1185">Reference proteome</keyword>
<evidence type="ECO:0000313" key="3">
    <source>
        <dbReference type="Proteomes" id="UP001359559"/>
    </source>
</evidence>
<feature type="region of interest" description="Disordered" evidence="1">
    <location>
        <begin position="159"/>
        <end position="218"/>
    </location>
</feature>
<dbReference type="InterPro" id="IPR052997">
    <property type="entry name" value="RRT15-like"/>
</dbReference>
<organism evidence="2 3">
    <name type="scientific">Clitoria ternatea</name>
    <name type="common">Butterfly pea</name>
    <dbReference type="NCBI Taxonomy" id="43366"/>
    <lineage>
        <taxon>Eukaryota</taxon>
        <taxon>Viridiplantae</taxon>
        <taxon>Streptophyta</taxon>
        <taxon>Embryophyta</taxon>
        <taxon>Tracheophyta</taxon>
        <taxon>Spermatophyta</taxon>
        <taxon>Magnoliopsida</taxon>
        <taxon>eudicotyledons</taxon>
        <taxon>Gunneridae</taxon>
        <taxon>Pentapetalae</taxon>
        <taxon>rosids</taxon>
        <taxon>fabids</taxon>
        <taxon>Fabales</taxon>
        <taxon>Fabaceae</taxon>
        <taxon>Papilionoideae</taxon>
        <taxon>50 kb inversion clade</taxon>
        <taxon>NPAAA clade</taxon>
        <taxon>indigoferoid/millettioid clade</taxon>
        <taxon>Phaseoleae</taxon>
        <taxon>Clitoria</taxon>
    </lineage>
</organism>
<name>A0AAN9IU48_CLITE</name>
<gene>
    <name evidence="2" type="ORF">RJT34_20816</name>
</gene>
<dbReference type="AlphaFoldDB" id="A0AAN9IU48"/>